<reference evidence="1" key="1">
    <citation type="submission" date="2014-05" db="EMBL/GenBank/DDBJ databases">
        <authorList>
            <person name="Chronopoulou M."/>
        </authorList>
    </citation>
    <scope>NUCLEOTIDE SEQUENCE</scope>
    <source>
        <tissue evidence="1">Whole organism</tissue>
    </source>
</reference>
<proteinExistence type="predicted"/>
<dbReference type="AlphaFoldDB" id="A0A0K2V0L4"/>
<organism evidence="1">
    <name type="scientific">Lepeophtheirus salmonis</name>
    <name type="common">Salmon louse</name>
    <name type="synonym">Caligus salmonis</name>
    <dbReference type="NCBI Taxonomy" id="72036"/>
    <lineage>
        <taxon>Eukaryota</taxon>
        <taxon>Metazoa</taxon>
        <taxon>Ecdysozoa</taxon>
        <taxon>Arthropoda</taxon>
        <taxon>Crustacea</taxon>
        <taxon>Multicrustacea</taxon>
        <taxon>Hexanauplia</taxon>
        <taxon>Copepoda</taxon>
        <taxon>Siphonostomatoida</taxon>
        <taxon>Caligidae</taxon>
        <taxon>Lepeophtheirus</taxon>
    </lineage>
</organism>
<evidence type="ECO:0000313" key="1">
    <source>
        <dbReference type="EMBL" id="CDW43687.1"/>
    </source>
</evidence>
<dbReference type="EMBL" id="HACA01026326">
    <property type="protein sequence ID" value="CDW43687.1"/>
    <property type="molecule type" value="Transcribed_RNA"/>
</dbReference>
<accession>A0A0K2V0L4</accession>
<feature type="non-terminal residue" evidence="1">
    <location>
        <position position="1"/>
    </location>
</feature>
<sequence>LLIQNKYLHRRRPRGTPSSICLRRTQPIVYTYTTTEKKWIDKRKKFKSPGLIRNALPDSS</sequence>
<name>A0A0K2V0L4_LEPSM</name>
<protein>
    <submittedName>
        <fullName evidence="1">Uncharacterized protein</fullName>
    </submittedName>
</protein>